<feature type="repeat" description="WD" evidence="3">
    <location>
        <begin position="381"/>
        <end position="420"/>
    </location>
</feature>
<dbReference type="Pfam" id="PF00400">
    <property type="entry name" value="WD40"/>
    <property type="match status" value="4"/>
</dbReference>
<dbReference type="PANTHER" id="PTHR44324:SF6">
    <property type="entry name" value="EF-HAND CALCIUM BINDING DOMAIN 8"/>
    <property type="match status" value="1"/>
</dbReference>
<reference evidence="6" key="1">
    <citation type="submission" date="2011-05" db="EMBL/GenBank/DDBJ databases">
        <authorList>
            <person name="Richards S.R."/>
            <person name="Qu J."/>
            <person name="Jiang H."/>
            <person name="Jhangiani S.N."/>
            <person name="Agravi P."/>
            <person name="Goodspeed R."/>
            <person name="Gross S."/>
            <person name="Mandapat C."/>
            <person name="Jackson L."/>
            <person name="Mathew T."/>
            <person name="Pu L."/>
            <person name="Thornton R."/>
            <person name="Saada N."/>
            <person name="Wilczek-Boney K.B."/>
            <person name="Lee S."/>
            <person name="Kovar C."/>
            <person name="Wu Y."/>
            <person name="Scherer S.E."/>
            <person name="Worley K.C."/>
            <person name="Muzny D.M."/>
            <person name="Gibbs R."/>
        </authorList>
    </citation>
    <scope>NUCLEOTIDE SEQUENCE</scope>
    <source>
        <strain evidence="6">Brora</strain>
    </source>
</reference>
<dbReference type="STRING" id="126957.T1J973"/>
<dbReference type="AlphaFoldDB" id="T1J973"/>
<dbReference type="InterPro" id="IPR001680">
    <property type="entry name" value="WD40_rpt"/>
</dbReference>
<dbReference type="PhylomeDB" id="T1J973"/>
<dbReference type="InterPro" id="IPR051242">
    <property type="entry name" value="WD-EF-hand_domain"/>
</dbReference>
<dbReference type="Gene3D" id="2.130.10.10">
    <property type="entry name" value="YVTN repeat-like/Quinoprotein amine dehydrogenase"/>
    <property type="match status" value="2"/>
</dbReference>
<sequence length="1017" mass="115202">MADIDNQKFLLHEVLKPRHLQSLEEHFATIKSLKVSHREFNFNEFLEIMNTYIKPNMKLSELEDIFTRLDYASAGVSTWSSFLLYLQNEIEIKNQTTMIGSNVEAAVSENIKIIHTPIHDDPICRIDAMPLNSVTEKELANPRYATISKEGTLAVWSPSWNLNKSTNINNPMPLFRKVKTLLLDMVAMPNVNLIGISCSDDCVRFFDSYNLDVVFILNGFIATVVAMSYWFDYLEPNVGILLLGDNVGSVTVMNFTDCIVSNAFGPNPSKSRIQTVSIQEIMGGSKSYIKVIKYKHLHCDWLRYEPFLKSVMSCSSTSQHSLVLIRQGLLAHAKEDWIFNVPRGINCFDFNPLNNLLATGGIDRLIRVWNPYITTKPMMSFVGHGSPVTYLSFPDDMIFSISADRILKVWDTKKEKSIQNLPLKMPCGSPANSSVYYNTYKHLLNTNVDVFVSHPTPVSGLVYSKLYNQIVSVCQYGLITVWDLYSGHRILQIQRAHFNLHDGVEIPVGISAVCLNNTGKMLITCGLDGYIWKMHHTDDITSIGCLANSVLVSCSWDGHICTWHKENDLTQSLTLSQFLAQGTDQHDSHFKGKSTITLKSVRSPTNIIRHQNIQKPVSTKSKSHKPHVRSATPERSSPCVCVLCLQNRAAKPRVGNIFVADILGRIQVWSSNCPSSALAVFASVTSEHHYTTCMTTDSQNKYLVTGDSNGFIRIWYIRYYCIDALHLKGPPRILRCANPEIRKFPFCRHKLRKVAEKTEKKLKFLTPNDLAGHLEVDHPLLLSTYQAHIRSITKIVLIESSEMIITCSNDQSVRLWTLHGRFIGIFGDPRGWDLIKMITPPIKSKDRKIPEDVRRVTSATTLQVMFSGLSRRWWKIREHFLTNYLRGILKKRKLNATREKESEVITVRAPSLAARKMSRKIIATTKYGPPLGEHFHISKTSPPELALIPPQEEINRSLTVIHKYIPCYELENISLSKSQRIVNSVSTEKKSRSRTFSVATLESTGLSAKGHKSENKE</sequence>
<feature type="region of interest" description="Disordered" evidence="4">
    <location>
        <begin position="614"/>
        <end position="634"/>
    </location>
</feature>
<evidence type="ECO:0000313" key="5">
    <source>
        <dbReference type="EnsemblMetazoa" id="SMAR010264-PA"/>
    </source>
</evidence>
<evidence type="ECO:0000256" key="2">
    <source>
        <dbReference type="ARBA" id="ARBA00022737"/>
    </source>
</evidence>
<dbReference type="HOGENOM" id="CLU_006741_0_1_1"/>
<dbReference type="SUPFAM" id="SSF50978">
    <property type="entry name" value="WD40 repeat-like"/>
    <property type="match status" value="2"/>
</dbReference>
<evidence type="ECO:0000256" key="1">
    <source>
        <dbReference type="ARBA" id="ARBA00014901"/>
    </source>
</evidence>
<name>T1J973_STRMM</name>
<evidence type="ECO:0000313" key="6">
    <source>
        <dbReference type="Proteomes" id="UP000014500"/>
    </source>
</evidence>
<evidence type="ECO:0000256" key="4">
    <source>
        <dbReference type="SAM" id="MobiDB-lite"/>
    </source>
</evidence>
<dbReference type="PROSITE" id="PS50294">
    <property type="entry name" value="WD_REPEATS_REGION"/>
    <property type="match status" value="2"/>
</dbReference>
<keyword evidence="2" id="KW-0677">Repeat</keyword>
<dbReference type="eggNOG" id="KOG0291">
    <property type="taxonomic scope" value="Eukaryota"/>
</dbReference>
<proteinExistence type="predicted"/>
<accession>T1J973</accession>
<reference evidence="5" key="2">
    <citation type="submission" date="2015-02" db="UniProtKB">
        <authorList>
            <consortium name="EnsemblMetazoa"/>
        </authorList>
    </citation>
    <scope>IDENTIFICATION</scope>
</reference>
<dbReference type="OMA" id="VYHESED"/>
<protein>
    <recommendedName>
        <fullName evidence="1">WD repeat-containing protein on Y chromosome</fullName>
    </recommendedName>
</protein>
<dbReference type="EnsemblMetazoa" id="SMAR010264-RA">
    <property type="protein sequence ID" value="SMAR010264-PA"/>
    <property type="gene ID" value="SMAR010264"/>
</dbReference>
<feature type="repeat" description="WD" evidence="3">
    <location>
        <begin position="345"/>
        <end position="370"/>
    </location>
</feature>
<organism evidence="5 6">
    <name type="scientific">Strigamia maritima</name>
    <name type="common">European centipede</name>
    <name type="synonym">Geophilus maritimus</name>
    <dbReference type="NCBI Taxonomy" id="126957"/>
    <lineage>
        <taxon>Eukaryota</taxon>
        <taxon>Metazoa</taxon>
        <taxon>Ecdysozoa</taxon>
        <taxon>Arthropoda</taxon>
        <taxon>Myriapoda</taxon>
        <taxon>Chilopoda</taxon>
        <taxon>Pleurostigmophora</taxon>
        <taxon>Geophilomorpha</taxon>
        <taxon>Linotaeniidae</taxon>
        <taxon>Strigamia</taxon>
    </lineage>
</organism>
<evidence type="ECO:0000256" key="3">
    <source>
        <dbReference type="PROSITE-ProRule" id="PRU00221"/>
    </source>
</evidence>
<dbReference type="Proteomes" id="UP000014500">
    <property type="component" value="Unassembled WGS sequence"/>
</dbReference>
<keyword evidence="3" id="KW-0853">WD repeat</keyword>
<dbReference type="SMART" id="SM00320">
    <property type="entry name" value="WD40"/>
    <property type="match status" value="7"/>
</dbReference>
<dbReference type="InterPro" id="IPR036322">
    <property type="entry name" value="WD40_repeat_dom_sf"/>
</dbReference>
<feature type="repeat" description="WD" evidence="3">
    <location>
        <begin position="785"/>
        <end position="818"/>
    </location>
</feature>
<keyword evidence="6" id="KW-1185">Reference proteome</keyword>
<dbReference type="PROSITE" id="PS50082">
    <property type="entry name" value="WD_REPEATS_2"/>
    <property type="match status" value="3"/>
</dbReference>
<dbReference type="EMBL" id="JH431970">
    <property type="status" value="NOT_ANNOTATED_CDS"/>
    <property type="molecule type" value="Genomic_DNA"/>
</dbReference>
<dbReference type="InterPro" id="IPR015943">
    <property type="entry name" value="WD40/YVTN_repeat-like_dom_sf"/>
</dbReference>
<dbReference type="PANTHER" id="PTHR44324">
    <property type="entry name" value="WD40 REPEAT DOMAIN 95"/>
    <property type="match status" value="1"/>
</dbReference>